<keyword evidence="8" id="KW-0472">Membrane</keyword>
<comment type="similarity">
    <text evidence="2 10">Belongs to the fatty acyl-CoA reductase family.</text>
</comment>
<evidence type="ECO:0000256" key="6">
    <source>
        <dbReference type="ARBA" id="ARBA00022989"/>
    </source>
</evidence>
<evidence type="ECO:0000256" key="9">
    <source>
        <dbReference type="ARBA" id="ARBA00052530"/>
    </source>
</evidence>
<evidence type="ECO:0000313" key="14">
    <source>
        <dbReference type="Proteomes" id="UP000494040"/>
    </source>
</evidence>
<organism evidence="13 14">
    <name type="scientific">Cimex lectularius</name>
    <name type="common">Bed bug</name>
    <name type="synonym">Acanthia lectularia</name>
    <dbReference type="NCBI Taxonomy" id="79782"/>
    <lineage>
        <taxon>Eukaryota</taxon>
        <taxon>Metazoa</taxon>
        <taxon>Ecdysozoa</taxon>
        <taxon>Arthropoda</taxon>
        <taxon>Hexapoda</taxon>
        <taxon>Insecta</taxon>
        <taxon>Pterygota</taxon>
        <taxon>Neoptera</taxon>
        <taxon>Paraneoptera</taxon>
        <taxon>Hemiptera</taxon>
        <taxon>Heteroptera</taxon>
        <taxon>Panheteroptera</taxon>
        <taxon>Cimicomorpha</taxon>
        <taxon>Cimicidae</taxon>
        <taxon>Cimex</taxon>
    </lineage>
</organism>
<dbReference type="CDD" id="cd09071">
    <property type="entry name" value="FAR_C"/>
    <property type="match status" value="1"/>
</dbReference>
<evidence type="ECO:0000256" key="1">
    <source>
        <dbReference type="ARBA" id="ARBA00004141"/>
    </source>
</evidence>
<evidence type="ECO:0000259" key="11">
    <source>
        <dbReference type="Pfam" id="PF03015"/>
    </source>
</evidence>
<dbReference type="OrthoDB" id="429813at2759"/>
<evidence type="ECO:0000259" key="12">
    <source>
        <dbReference type="Pfam" id="PF07993"/>
    </source>
</evidence>
<keyword evidence="5 10" id="KW-0521">NADP</keyword>
<dbReference type="RefSeq" id="XP_014251247.1">
    <property type="nucleotide sequence ID" value="XM_014395761.2"/>
</dbReference>
<feature type="domain" description="Fatty acyl-CoA reductase C-terminal" evidence="11">
    <location>
        <begin position="360"/>
        <end position="451"/>
    </location>
</feature>
<reference evidence="13" key="1">
    <citation type="submission" date="2022-01" db="UniProtKB">
        <authorList>
            <consortium name="EnsemblMetazoa"/>
        </authorList>
    </citation>
    <scope>IDENTIFICATION</scope>
</reference>
<dbReference type="EnsemblMetazoa" id="XM_014395760.2">
    <property type="protein sequence ID" value="XP_014251246.1"/>
    <property type="gene ID" value="LOC106667677"/>
</dbReference>
<keyword evidence="7 10" id="KW-0443">Lipid metabolism</keyword>
<dbReference type="GO" id="GO:0102965">
    <property type="term" value="F:alcohol-forming long-chain fatty acyl-CoA reductase activity"/>
    <property type="evidence" value="ECO:0007669"/>
    <property type="project" value="UniProtKB-EC"/>
</dbReference>
<feature type="domain" description="Thioester reductase (TE)" evidence="12">
    <location>
        <begin position="16"/>
        <end position="286"/>
    </location>
</feature>
<proteinExistence type="inferred from homology"/>
<dbReference type="RefSeq" id="XP_014251246.1">
    <property type="nucleotide sequence ID" value="XM_014395760.2"/>
</dbReference>
<dbReference type="PANTHER" id="PTHR11011:SF24">
    <property type="entry name" value="FATTY ACYL-COA REDUCTASE"/>
    <property type="match status" value="1"/>
</dbReference>
<comment type="catalytic activity">
    <reaction evidence="9 10">
        <text>a long-chain fatty acyl-CoA + 2 NADPH + 2 H(+) = a long-chain primary fatty alcohol + 2 NADP(+) + CoA</text>
        <dbReference type="Rhea" id="RHEA:52716"/>
        <dbReference type="ChEBI" id="CHEBI:15378"/>
        <dbReference type="ChEBI" id="CHEBI:57287"/>
        <dbReference type="ChEBI" id="CHEBI:57783"/>
        <dbReference type="ChEBI" id="CHEBI:58349"/>
        <dbReference type="ChEBI" id="CHEBI:77396"/>
        <dbReference type="ChEBI" id="CHEBI:83139"/>
        <dbReference type="EC" id="1.2.1.84"/>
    </reaction>
</comment>
<dbReference type="InterPro" id="IPR036291">
    <property type="entry name" value="NAD(P)-bd_dom_sf"/>
</dbReference>
<name>A0A8I6TF40_CIMLE</name>
<dbReference type="Pfam" id="PF03015">
    <property type="entry name" value="Sterile"/>
    <property type="match status" value="1"/>
</dbReference>
<evidence type="ECO:0000256" key="8">
    <source>
        <dbReference type="ARBA" id="ARBA00023136"/>
    </source>
</evidence>
<evidence type="ECO:0000256" key="2">
    <source>
        <dbReference type="ARBA" id="ARBA00005928"/>
    </source>
</evidence>
<dbReference type="Proteomes" id="UP000494040">
    <property type="component" value="Unassembled WGS sequence"/>
</dbReference>
<dbReference type="InterPro" id="IPR026055">
    <property type="entry name" value="FAR"/>
</dbReference>
<comment type="subcellular location">
    <subcellularLocation>
        <location evidence="1">Membrane</location>
        <topology evidence="1">Multi-pass membrane protein</topology>
    </subcellularLocation>
</comment>
<evidence type="ECO:0000256" key="7">
    <source>
        <dbReference type="ARBA" id="ARBA00023098"/>
    </source>
</evidence>
<dbReference type="Pfam" id="PF07993">
    <property type="entry name" value="NAD_binding_4"/>
    <property type="match status" value="1"/>
</dbReference>
<evidence type="ECO:0000256" key="10">
    <source>
        <dbReference type="RuleBase" id="RU363097"/>
    </source>
</evidence>
<dbReference type="GO" id="GO:0005777">
    <property type="term" value="C:peroxisome"/>
    <property type="evidence" value="ECO:0007669"/>
    <property type="project" value="TreeGrafter"/>
</dbReference>
<dbReference type="GO" id="GO:0016020">
    <property type="term" value="C:membrane"/>
    <property type="evidence" value="ECO:0007669"/>
    <property type="project" value="UniProtKB-SubCell"/>
</dbReference>
<dbReference type="GeneID" id="106667677"/>
<keyword evidence="6" id="KW-1133">Transmembrane helix</keyword>
<dbReference type="InterPro" id="IPR013120">
    <property type="entry name" value="FAR_NAD-bd"/>
</dbReference>
<evidence type="ECO:0000256" key="5">
    <source>
        <dbReference type="ARBA" id="ARBA00022857"/>
    </source>
</evidence>
<keyword evidence="3 10" id="KW-0444">Lipid biosynthesis</keyword>
<dbReference type="EnsemblMetazoa" id="XM_014395762.2">
    <property type="protein sequence ID" value="XP_014251248.1"/>
    <property type="gene ID" value="LOC106667677"/>
</dbReference>
<evidence type="ECO:0000313" key="13">
    <source>
        <dbReference type="EnsemblMetazoa" id="XP_014251247.1"/>
    </source>
</evidence>
<keyword evidence="14" id="KW-1185">Reference proteome</keyword>
<dbReference type="SUPFAM" id="SSF51735">
    <property type="entry name" value="NAD(P)-binding Rossmann-fold domains"/>
    <property type="match status" value="1"/>
</dbReference>
<dbReference type="GO" id="GO:0035336">
    <property type="term" value="P:long-chain fatty-acyl-CoA metabolic process"/>
    <property type="evidence" value="ECO:0007669"/>
    <property type="project" value="TreeGrafter"/>
</dbReference>
<sequence>MEQPIPQFYAGRSVLVTGATGFMGKVLVEKLLRSCPQIGNVYIVIRSKRGQSAQERWDTITKLVLFDRVKEEVPGNMEKVKVVDGDITMKKFGLSDACYEEMTNSVSIVFHVAASVRFVESLDSAVQSNIIGTKNAVDFALACNTMKAFVHVSTAYSNCYKEEIEEKFYPPLADWKTLVKIVENSDLNTLRILTAKYINPMVNTYTFTKQLAETVVKDVEDRLPSVVLRPSIVICSWKEPVPGWIDNENGPIGLLIGIAKGAIRCQITDVNIRPDYMAVDIAIKAMIVAAWKKGTENGEGKLTTDIYNASSMSKSITVGETNNIGQELYKKYPMEQILWYPHVTFTKNLTVFRISCFYKHFLPALLVDSILRVMNKKPMLLKIQKKFLNAMLVLSYFTTRRWIIHNEKFLGLNKEVPASCLEDFDFNFENIDVREFFKMGIIQGKRFILNEPIENLEKSRANFNRFFWLDVFTKLAASAGFAYAMYSWLL</sequence>
<evidence type="ECO:0000256" key="3">
    <source>
        <dbReference type="ARBA" id="ARBA00022516"/>
    </source>
</evidence>
<keyword evidence="10" id="KW-0560">Oxidoreductase</keyword>
<dbReference type="KEGG" id="clec:106667677"/>
<dbReference type="FunFam" id="3.40.50.720:FF:000143">
    <property type="entry name" value="Fatty acyl-CoA reductase"/>
    <property type="match status" value="1"/>
</dbReference>
<comment type="function">
    <text evidence="10">Catalyzes the reduction of fatty acyl-CoA to fatty alcohols.</text>
</comment>
<dbReference type="AlphaFoldDB" id="A0A8I6TF40"/>
<dbReference type="InterPro" id="IPR033640">
    <property type="entry name" value="FAR_C"/>
</dbReference>
<accession>A0A8I6TF40</accession>
<dbReference type="PANTHER" id="PTHR11011">
    <property type="entry name" value="MALE STERILITY PROTEIN 2-RELATED"/>
    <property type="match status" value="1"/>
</dbReference>
<dbReference type="EC" id="1.2.1.84" evidence="10"/>
<dbReference type="GO" id="GO:0080019">
    <property type="term" value="F:alcohol-forming very long-chain fatty acyl-CoA reductase activity"/>
    <property type="evidence" value="ECO:0007669"/>
    <property type="project" value="InterPro"/>
</dbReference>
<dbReference type="OMA" id="YPAKADW"/>
<dbReference type="Gene3D" id="3.40.50.720">
    <property type="entry name" value="NAD(P)-binding Rossmann-like Domain"/>
    <property type="match status" value="1"/>
</dbReference>
<evidence type="ECO:0000256" key="4">
    <source>
        <dbReference type="ARBA" id="ARBA00022692"/>
    </source>
</evidence>
<dbReference type="RefSeq" id="XP_014251248.1">
    <property type="nucleotide sequence ID" value="XM_014395762.2"/>
</dbReference>
<protein>
    <recommendedName>
        <fullName evidence="10">Fatty acyl-CoA reductase</fullName>
        <ecNumber evidence="10">1.2.1.84</ecNumber>
    </recommendedName>
</protein>
<dbReference type="CDD" id="cd05236">
    <property type="entry name" value="FAR-N_SDR_e"/>
    <property type="match status" value="1"/>
</dbReference>
<dbReference type="EnsemblMetazoa" id="XM_014395761.2">
    <property type="protein sequence ID" value="XP_014251247.1"/>
    <property type="gene ID" value="LOC106667677"/>
</dbReference>
<keyword evidence="4" id="KW-0812">Transmembrane</keyword>